<dbReference type="EMBL" id="CACVKT020003866">
    <property type="protein sequence ID" value="CAC5386336.1"/>
    <property type="molecule type" value="Genomic_DNA"/>
</dbReference>
<keyword evidence="2" id="KW-0472">Membrane</keyword>
<keyword evidence="2" id="KW-0812">Transmembrane</keyword>
<keyword evidence="4" id="KW-1185">Reference proteome</keyword>
<name>A0A6J8BS41_MYTCO</name>
<proteinExistence type="predicted"/>
<evidence type="ECO:0000256" key="2">
    <source>
        <dbReference type="SAM" id="Phobius"/>
    </source>
</evidence>
<organism evidence="3 4">
    <name type="scientific">Mytilus coruscus</name>
    <name type="common">Sea mussel</name>
    <dbReference type="NCBI Taxonomy" id="42192"/>
    <lineage>
        <taxon>Eukaryota</taxon>
        <taxon>Metazoa</taxon>
        <taxon>Spiralia</taxon>
        <taxon>Lophotrochozoa</taxon>
        <taxon>Mollusca</taxon>
        <taxon>Bivalvia</taxon>
        <taxon>Autobranchia</taxon>
        <taxon>Pteriomorphia</taxon>
        <taxon>Mytilida</taxon>
        <taxon>Mytiloidea</taxon>
        <taxon>Mytilidae</taxon>
        <taxon>Mytilinae</taxon>
        <taxon>Mytilus</taxon>
    </lineage>
</organism>
<dbReference type="AlphaFoldDB" id="A0A6J8BS41"/>
<dbReference type="OrthoDB" id="9972932at2759"/>
<keyword evidence="2" id="KW-1133">Transmembrane helix</keyword>
<sequence>MKNLTTSNTGFYWLDYWNPKPALMLNITNRSCPTAPIKQVCAIAGSSPILTFIFNWPVYQSNKGFYFIKSKSQRVINFTIHAIVHIYNVTSEDEGYYENQLFHKSNTRLQVAKLLFSNQTDLQTILGQEGEVMNINCSSDTKQYITALKIESNGTVKAIGDNQTVSFSFIPDRTDHMTIYKCLDIIHSSIMIEVELYIRYAPTIAIRYKNGTIECDCDGVPSIYSVYRLDQISKYGELVRSVYLNNETFTFHTDPFPYQRNGRYMCAVSNGIPDTNGEVLQTWSTNVNYEGPPVFAKENRYVKIGRMGQSSITLSFHVYSCPDVEEIFLEKLGLIRGKKRKINRYVLKPTVLYNEFDSKAGIQGYDILIESEELDIDDFQAYCITVKNRLGESEYHFEIIKKEELVNIQAKRTQFVTLCIVGAVLFGSIIVHVGFCVNHIRTRVPRHVNVHEDHNYHTYDEIGTISYRAVSNFRSSDTNHTEGQASGISTGVNLQTTADDTPVLSVDFPDDDLSHRDVTEVQVQNMSISSDDTILSNLDLTLTPSTVIRSMQNMVNSSHTNERTNNETSSDEKSETSDDSDSGSSNNVLVGNVGDGYENPYQSVLQDHLESQPYTEIIRERHNSNSSTESDQSKEQRIGTGSTKKADYINLQF</sequence>
<dbReference type="Proteomes" id="UP000507470">
    <property type="component" value="Unassembled WGS sequence"/>
</dbReference>
<feature type="region of interest" description="Disordered" evidence="1">
    <location>
        <begin position="555"/>
        <end position="653"/>
    </location>
</feature>
<feature type="compositionally biased region" description="Basic and acidic residues" evidence="1">
    <location>
        <begin position="560"/>
        <end position="576"/>
    </location>
</feature>
<evidence type="ECO:0008006" key="5">
    <source>
        <dbReference type="Google" id="ProtNLM"/>
    </source>
</evidence>
<gene>
    <name evidence="3" type="ORF">MCOR_21791</name>
</gene>
<feature type="compositionally biased region" description="Low complexity" evidence="1">
    <location>
        <begin position="582"/>
        <end position="592"/>
    </location>
</feature>
<evidence type="ECO:0000313" key="4">
    <source>
        <dbReference type="Proteomes" id="UP000507470"/>
    </source>
</evidence>
<accession>A0A6J8BS41</accession>
<evidence type="ECO:0000256" key="1">
    <source>
        <dbReference type="SAM" id="MobiDB-lite"/>
    </source>
</evidence>
<reference evidence="3 4" key="1">
    <citation type="submission" date="2020-06" db="EMBL/GenBank/DDBJ databases">
        <authorList>
            <person name="Li R."/>
            <person name="Bekaert M."/>
        </authorList>
    </citation>
    <scope>NUCLEOTIDE SEQUENCE [LARGE SCALE GENOMIC DNA]</scope>
    <source>
        <strain evidence="4">wild</strain>
    </source>
</reference>
<feature type="transmembrane region" description="Helical" evidence="2">
    <location>
        <begin position="415"/>
        <end position="437"/>
    </location>
</feature>
<protein>
    <recommendedName>
        <fullName evidence="5">Ig-like domain-containing protein</fullName>
    </recommendedName>
</protein>
<evidence type="ECO:0000313" key="3">
    <source>
        <dbReference type="EMBL" id="CAC5386336.1"/>
    </source>
</evidence>